<feature type="region of interest" description="Disordered" evidence="1">
    <location>
        <begin position="152"/>
        <end position="174"/>
    </location>
</feature>
<protein>
    <submittedName>
        <fullName evidence="2">Uncharacterized protein</fullName>
    </submittedName>
</protein>
<accession>M4BH54</accession>
<proteinExistence type="predicted"/>
<dbReference type="VEuPathDB" id="FungiDB:HpaG805730"/>
<dbReference type="InParanoid" id="M4BH54"/>
<evidence type="ECO:0000313" key="3">
    <source>
        <dbReference type="Proteomes" id="UP000011713"/>
    </source>
</evidence>
<feature type="region of interest" description="Disordered" evidence="1">
    <location>
        <begin position="20"/>
        <end position="83"/>
    </location>
</feature>
<dbReference type="EnsemblProtists" id="HpaT805730">
    <property type="protein sequence ID" value="HpaP805730"/>
    <property type="gene ID" value="HpaG805730"/>
</dbReference>
<dbReference type="EMBL" id="JH598254">
    <property type="status" value="NOT_ANNOTATED_CDS"/>
    <property type="molecule type" value="Genomic_DNA"/>
</dbReference>
<dbReference type="HOGENOM" id="CLU_1201813_0_0_1"/>
<feature type="compositionally biased region" description="Basic residues" evidence="1">
    <location>
        <begin position="41"/>
        <end position="54"/>
    </location>
</feature>
<evidence type="ECO:0000256" key="1">
    <source>
        <dbReference type="SAM" id="MobiDB-lite"/>
    </source>
</evidence>
<organism evidence="2 3">
    <name type="scientific">Hyaloperonospora arabidopsidis (strain Emoy2)</name>
    <name type="common">Downy mildew agent</name>
    <name type="synonym">Peronospora arabidopsidis</name>
    <dbReference type="NCBI Taxonomy" id="559515"/>
    <lineage>
        <taxon>Eukaryota</taxon>
        <taxon>Sar</taxon>
        <taxon>Stramenopiles</taxon>
        <taxon>Oomycota</taxon>
        <taxon>Peronosporomycetes</taxon>
        <taxon>Peronosporales</taxon>
        <taxon>Peronosporaceae</taxon>
        <taxon>Hyaloperonospora</taxon>
    </lineage>
</organism>
<dbReference type="eggNOG" id="ENOG502SQMX">
    <property type="taxonomic scope" value="Eukaryota"/>
</dbReference>
<name>M4BH54_HYAAE</name>
<keyword evidence="3" id="KW-1185">Reference proteome</keyword>
<dbReference type="AlphaFoldDB" id="M4BH54"/>
<evidence type="ECO:0000313" key="2">
    <source>
        <dbReference type="EnsemblProtists" id="HpaP805730"/>
    </source>
</evidence>
<reference evidence="3" key="1">
    <citation type="journal article" date="2010" name="Science">
        <title>Signatures of adaptation to obligate biotrophy in the Hyaloperonospora arabidopsidis genome.</title>
        <authorList>
            <person name="Baxter L."/>
            <person name="Tripathy S."/>
            <person name="Ishaque N."/>
            <person name="Boot N."/>
            <person name="Cabral A."/>
            <person name="Kemen E."/>
            <person name="Thines M."/>
            <person name="Ah-Fong A."/>
            <person name="Anderson R."/>
            <person name="Badejoko W."/>
            <person name="Bittner-Eddy P."/>
            <person name="Boore J.L."/>
            <person name="Chibucos M.C."/>
            <person name="Coates M."/>
            <person name="Dehal P."/>
            <person name="Delehaunty K."/>
            <person name="Dong S."/>
            <person name="Downton P."/>
            <person name="Dumas B."/>
            <person name="Fabro G."/>
            <person name="Fronick C."/>
            <person name="Fuerstenberg S.I."/>
            <person name="Fulton L."/>
            <person name="Gaulin E."/>
            <person name="Govers F."/>
            <person name="Hughes L."/>
            <person name="Humphray S."/>
            <person name="Jiang R.H."/>
            <person name="Judelson H."/>
            <person name="Kamoun S."/>
            <person name="Kyung K."/>
            <person name="Meijer H."/>
            <person name="Minx P."/>
            <person name="Morris P."/>
            <person name="Nelson J."/>
            <person name="Phuntumart V."/>
            <person name="Qutob D."/>
            <person name="Rehmany A."/>
            <person name="Rougon-Cardoso A."/>
            <person name="Ryden P."/>
            <person name="Torto-Alalibo T."/>
            <person name="Studholme D."/>
            <person name="Wang Y."/>
            <person name="Win J."/>
            <person name="Wood J."/>
            <person name="Clifton S.W."/>
            <person name="Rogers J."/>
            <person name="Van den Ackerveken G."/>
            <person name="Jones J.D."/>
            <person name="McDowell J.M."/>
            <person name="Beynon J."/>
            <person name="Tyler B.M."/>
        </authorList>
    </citation>
    <scope>NUCLEOTIDE SEQUENCE [LARGE SCALE GENOMIC DNA]</scope>
    <source>
        <strain evidence="3">Emoy2</strain>
    </source>
</reference>
<sequence>MEEATLRAKIQAMKNLLQAKRQQVDRGEGAPASAATSYAHKVPHSGHYQPRKYTRPTPGNRSWNRFSPPVSVDNRSHASTGSANKVWRREDAATMGAVVPANAGGKAKAVEVMKVTANKSTKVQVLRLEDGEYAKASGGFSLIRAGMKPVISRHSDTQDRTAVPTSAPRSNSSKLSYSVQIGGVKYVVANGGKALKRCVSEESKITATYKPDSMSLATKSLATKSRAARAV</sequence>
<dbReference type="Proteomes" id="UP000011713">
    <property type="component" value="Unassembled WGS sequence"/>
</dbReference>
<reference evidence="2" key="2">
    <citation type="submission" date="2015-06" db="UniProtKB">
        <authorList>
            <consortium name="EnsemblProtists"/>
        </authorList>
    </citation>
    <scope>IDENTIFICATION</scope>
    <source>
        <strain evidence="2">Emoy2</strain>
    </source>
</reference>
<feature type="compositionally biased region" description="Polar residues" evidence="1">
    <location>
        <begin position="163"/>
        <end position="174"/>
    </location>
</feature>